<dbReference type="Proteomes" id="UP000533905">
    <property type="component" value="Unassembled WGS sequence"/>
</dbReference>
<evidence type="ECO:0000313" key="3">
    <source>
        <dbReference type="Proteomes" id="UP000533905"/>
    </source>
</evidence>
<evidence type="ECO:0000313" key="2">
    <source>
        <dbReference type="EMBL" id="NNG22043.1"/>
    </source>
</evidence>
<dbReference type="EMBL" id="JABAIV010000001">
    <property type="protein sequence ID" value="NNG22043.1"/>
    <property type="molecule type" value="Genomic_DNA"/>
</dbReference>
<reference evidence="2 3" key="1">
    <citation type="submission" date="2020-04" db="EMBL/GenBank/DDBJ databases">
        <title>Massilia sp. nov., a cold adapted bacteria isolated from Arctic soil.</title>
        <authorList>
            <person name="Son J."/>
            <person name="Ka J.-O."/>
        </authorList>
    </citation>
    <scope>NUCLEOTIDE SEQUENCE [LARGE SCALE GENOMIC DNA]</scope>
    <source>
        <strain evidence="2 3">ML15P13</strain>
    </source>
</reference>
<organism evidence="2 3">
    <name type="scientific">Telluria aromaticivorans</name>
    <dbReference type="NCBI Taxonomy" id="2725995"/>
    <lineage>
        <taxon>Bacteria</taxon>
        <taxon>Pseudomonadati</taxon>
        <taxon>Pseudomonadota</taxon>
        <taxon>Betaproteobacteria</taxon>
        <taxon>Burkholderiales</taxon>
        <taxon>Oxalobacteraceae</taxon>
        <taxon>Telluria group</taxon>
        <taxon>Telluria</taxon>
    </lineage>
</organism>
<evidence type="ECO:0000259" key="1">
    <source>
        <dbReference type="Pfam" id="PF07589"/>
    </source>
</evidence>
<accession>A0A7Y2JWJ3</accession>
<dbReference type="AlphaFoldDB" id="A0A7Y2JWJ3"/>
<proteinExistence type="predicted"/>
<name>A0A7Y2JWJ3_9BURK</name>
<keyword evidence="3" id="KW-1185">Reference proteome</keyword>
<feature type="domain" description="Ice-binding protein C-terminal" evidence="1">
    <location>
        <begin position="127"/>
        <end position="151"/>
    </location>
</feature>
<sequence length="156" mass="16206">MQCNSCPCASRRNGDIGAGRHPHLPPLKELGSFADLTLVSATGVAGDWTLSSNKLMPTVVPAAGMWTQPVLFGTAPCAVGRHGLPVQLRGWDGGDGCTAPEGEFRRRGERKVGGLLSRTLASSAISPVPEPQTHALALGGLGVMGAMARRRNKQAA</sequence>
<comment type="caution">
    <text evidence="2">The sequence shown here is derived from an EMBL/GenBank/DDBJ whole genome shotgun (WGS) entry which is preliminary data.</text>
</comment>
<dbReference type="InterPro" id="IPR013424">
    <property type="entry name" value="Ice-binding_C"/>
</dbReference>
<gene>
    <name evidence="2" type="ORF">HGB41_03365</name>
</gene>
<protein>
    <submittedName>
        <fullName evidence="2">PEP-CTERM sorting domain-containing protein</fullName>
    </submittedName>
</protein>
<dbReference type="Pfam" id="PF07589">
    <property type="entry name" value="PEP-CTERM"/>
    <property type="match status" value="1"/>
</dbReference>